<dbReference type="EMBL" id="UGFO01000006">
    <property type="protein sequence ID" value="STN14341.1"/>
    <property type="molecule type" value="Genomic_DNA"/>
</dbReference>
<organism evidence="11 12">
    <name type="scientific">Escherichia coli</name>
    <dbReference type="NCBI Taxonomy" id="562"/>
    <lineage>
        <taxon>Bacteria</taxon>
        <taxon>Pseudomonadati</taxon>
        <taxon>Pseudomonadota</taxon>
        <taxon>Gammaproteobacteria</taxon>
        <taxon>Enterobacterales</taxon>
        <taxon>Enterobacteriaceae</taxon>
        <taxon>Escherichia</taxon>
    </lineage>
</organism>
<evidence type="ECO:0000256" key="10">
    <source>
        <dbReference type="ARBA" id="ARBA00080029"/>
    </source>
</evidence>
<gene>
    <name evidence="11" type="primary">yoeB</name>
    <name evidence="11" type="ORF">NCTC8960_04720</name>
</gene>
<evidence type="ECO:0000256" key="3">
    <source>
        <dbReference type="ARBA" id="ARBA00022649"/>
    </source>
</evidence>
<keyword evidence="3" id="KW-1277">Toxin-antitoxin system</keyword>
<dbReference type="GO" id="GO:0016787">
    <property type="term" value="F:hydrolase activity"/>
    <property type="evidence" value="ECO:0007669"/>
    <property type="project" value="UniProtKB-KW"/>
</dbReference>
<dbReference type="GO" id="GO:0003723">
    <property type="term" value="F:RNA binding"/>
    <property type="evidence" value="ECO:0007669"/>
    <property type="project" value="UniProtKB-KW"/>
</dbReference>
<evidence type="ECO:0000256" key="9">
    <source>
        <dbReference type="ARBA" id="ARBA00079979"/>
    </source>
</evidence>
<dbReference type="GO" id="GO:0004519">
    <property type="term" value="F:endonuclease activity"/>
    <property type="evidence" value="ECO:0007669"/>
    <property type="project" value="UniProtKB-KW"/>
</dbReference>
<dbReference type="GO" id="GO:0006401">
    <property type="term" value="P:RNA catabolic process"/>
    <property type="evidence" value="ECO:0007669"/>
    <property type="project" value="InterPro"/>
</dbReference>
<reference evidence="11 12" key="1">
    <citation type="submission" date="2018-06" db="EMBL/GenBank/DDBJ databases">
        <authorList>
            <consortium name="Pathogen Informatics"/>
            <person name="Doyle S."/>
        </authorList>
    </citation>
    <scope>NUCLEOTIDE SEQUENCE [LARGE SCALE GENOMIC DNA]</scope>
    <source>
        <strain evidence="11 12">NCTC8960</strain>
    </source>
</reference>
<evidence type="ECO:0000256" key="1">
    <source>
        <dbReference type="ARBA" id="ARBA00008172"/>
    </source>
</evidence>
<dbReference type="NCBIfam" id="TIGR02116">
    <property type="entry name" value="toxin_Txe_YoeB"/>
    <property type="match status" value="1"/>
</dbReference>
<evidence type="ECO:0000256" key="5">
    <source>
        <dbReference type="ARBA" id="ARBA00022759"/>
    </source>
</evidence>
<evidence type="ECO:0000256" key="2">
    <source>
        <dbReference type="ARBA" id="ARBA00017742"/>
    </source>
</evidence>
<dbReference type="PANTHER" id="PTHR38039:SF1">
    <property type="entry name" value="TOXIN YOEB"/>
    <property type="match status" value="1"/>
</dbReference>
<dbReference type="InterPro" id="IPR035093">
    <property type="entry name" value="RelE/ParE_toxin_dom_sf"/>
</dbReference>
<dbReference type="Pfam" id="PF06769">
    <property type="entry name" value="YoeB_toxin"/>
    <property type="match status" value="1"/>
</dbReference>
<keyword evidence="4" id="KW-0540">Nuclease</keyword>
<proteinExistence type="inferred from homology"/>
<evidence type="ECO:0000313" key="12">
    <source>
        <dbReference type="Proteomes" id="UP000255057"/>
    </source>
</evidence>
<name>A0A377EMW7_ECOLX</name>
<protein>
    <recommendedName>
        <fullName evidence="2">Toxin YoeB</fullName>
    </recommendedName>
    <alternativeName>
        <fullName evidence="10">Putative endoribonuclease YoeB</fullName>
    </alternativeName>
    <alternativeName>
        <fullName evidence="8 9">Putative mRNA interferase YoeB</fullName>
    </alternativeName>
</protein>
<dbReference type="GO" id="GO:0098795">
    <property type="term" value="P:global gene silencing by mRNA cleavage"/>
    <property type="evidence" value="ECO:0007669"/>
    <property type="project" value="TreeGrafter"/>
</dbReference>
<evidence type="ECO:0000256" key="6">
    <source>
        <dbReference type="ARBA" id="ARBA00022801"/>
    </source>
</evidence>
<dbReference type="PANTHER" id="PTHR38039">
    <property type="entry name" value="TOXIN YOEB"/>
    <property type="match status" value="1"/>
</dbReference>
<dbReference type="AlphaFoldDB" id="A0A377EMW7"/>
<evidence type="ECO:0000256" key="4">
    <source>
        <dbReference type="ARBA" id="ARBA00022722"/>
    </source>
</evidence>
<dbReference type="FunFam" id="3.30.2310.20:FF:000001">
    <property type="entry name" value="Addiction module toxin, Txe/YoeB family"/>
    <property type="match status" value="1"/>
</dbReference>
<evidence type="ECO:0000313" key="11">
    <source>
        <dbReference type="EMBL" id="STN14341.1"/>
    </source>
</evidence>
<sequence length="137" mass="15984">MKLIWSEESWDDYLYWQETDKRIVKKINELIKDTRRTPFEGKGKPEPLKHNLSGFWSRRITEEHRLVYAVTDDSLLIAAGFAPIFPDTCYHLTHYWLAAVDIPVASDNPVHYADAIRYNARTPLQGSLLPLTRLVWA</sequence>
<dbReference type="SUPFAM" id="SSF143011">
    <property type="entry name" value="RelE-like"/>
    <property type="match status" value="1"/>
</dbReference>
<comment type="similarity">
    <text evidence="1">Belongs to the YoeB family.</text>
</comment>
<keyword evidence="5" id="KW-0255">Endonuclease</keyword>
<accession>A0A377EMW7</accession>
<dbReference type="Proteomes" id="UP000255057">
    <property type="component" value="Unassembled WGS sequence"/>
</dbReference>
<evidence type="ECO:0000256" key="8">
    <source>
        <dbReference type="ARBA" id="ARBA00030388"/>
    </source>
</evidence>
<keyword evidence="7" id="KW-0694">RNA-binding</keyword>
<dbReference type="InterPro" id="IPR009614">
    <property type="entry name" value="YoeB_toxin"/>
</dbReference>
<keyword evidence="6 11" id="KW-0378">Hydrolase</keyword>
<evidence type="ECO:0000256" key="7">
    <source>
        <dbReference type="ARBA" id="ARBA00022884"/>
    </source>
</evidence>
<dbReference type="Gene3D" id="3.30.2310.20">
    <property type="entry name" value="RelE-like"/>
    <property type="match status" value="1"/>
</dbReference>